<organism evidence="1">
    <name type="scientific">Pectinophora gossypiella</name>
    <name type="common">Cotton pink bollworm</name>
    <name type="synonym">Depressaria gossypiella</name>
    <dbReference type="NCBI Taxonomy" id="13191"/>
    <lineage>
        <taxon>Eukaryota</taxon>
        <taxon>Metazoa</taxon>
        <taxon>Ecdysozoa</taxon>
        <taxon>Arthropoda</taxon>
        <taxon>Hexapoda</taxon>
        <taxon>Insecta</taxon>
        <taxon>Pterygota</taxon>
        <taxon>Neoptera</taxon>
        <taxon>Endopterygota</taxon>
        <taxon>Lepidoptera</taxon>
        <taxon>Glossata</taxon>
        <taxon>Ditrysia</taxon>
        <taxon>Gelechioidea</taxon>
        <taxon>Gelechiidae</taxon>
        <taxon>Apatetrinae</taxon>
        <taxon>Pectinophora</taxon>
    </lineage>
</organism>
<feature type="non-terminal residue" evidence="1">
    <location>
        <position position="108"/>
    </location>
</feature>
<dbReference type="EMBL" id="GDQN01008689">
    <property type="protein sequence ID" value="JAT82365.1"/>
    <property type="molecule type" value="Transcribed_RNA"/>
</dbReference>
<protein>
    <submittedName>
        <fullName evidence="1">Uncharacterized protein</fullName>
    </submittedName>
</protein>
<sequence length="108" mass="11639">MDINNKIGLYSLTLETPLLMISESRETGTAPRPRPGRAVSLYVHVPTGMLSLIAFARRSSVRFMHSPRTTPLTLLIGRGGRVVGDGASGHGRGHHGDSGRLRLRLALA</sequence>
<dbReference type="AlphaFoldDB" id="A0A1E1W5W7"/>
<proteinExistence type="predicted"/>
<gene>
    <name evidence="1" type="ORF">g.16846</name>
</gene>
<evidence type="ECO:0000313" key="1">
    <source>
        <dbReference type="EMBL" id="JAT82365.1"/>
    </source>
</evidence>
<reference evidence="1" key="1">
    <citation type="submission" date="2015-09" db="EMBL/GenBank/DDBJ databases">
        <title>De novo assembly of Pectinophora gossypiella (Pink Bollworm) gut transcriptome.</title>
        <authorList>
            <person name="Tassone E.E."/>
        </authorList>
    </citation>
    <scope>NUCLEOTIDE SEQUENCE</scope>
</reference>
<name>A0A1E1W5W7_PECGO</name>
<accession>A0A1E1W5W7</accession>